<comment type="cofactor">
    <cofactor evidence="1">
        <name>(R)-lipoate</name>
        <dbReference type="ChEBI" id="CHEBI:83088"/>
    </cofactor>
</comment>
<reference evidence="7" key="1">
    <citation type="submission" date="2020-10" db="EMBL/GenBank/DDBJ databases">
        <authorList>
            <person name="Gilroy R."/>
        </authorList>
    </citation>
    <scope>NUCLEOTIDE SEQUENCE</scope>
    <source>
        <strain evidence="7">ChiHcec3-6078</strain>
    </source>
</reference>
<dbReference type="PANTHER" id="PTHR43178">
    <property type="entry name" value="DIHYDROLIPOAMIDE ACETYLTRANSFERASE COMPONENT OF PYRUVATE DEHYDROGENASE COMPLEX"/>
    <property type="match status" value="1"/>
</dbReference>
<dbReference type="EMBL" id="DVMP01000155">
    <property type="protein sequence ID" value="HIU26519.1"/>
    <property type="molecule type" value="Genomic_DNA"/>
</dbReference>
<dbReference type="SUPFAM" id="SSF52777">
    <property type="entry name" value="CoA-dependent acyltransferases"/>
    <property type="match status" value="1"/>
</dbReference>
<accession>A0A9D1I224</accession>
<evidence type="ECO:0000256" key="4">
    <source>
        <dbReference type="ARBA" id="ARBA00022823"/>
    </source>
</evidence>
<dbReference type="GO" id="GO:0031405">
    <property type="term" value="F:lipoic acid binding"/>
    <property type="evidence" value="ECO:0007669"/>
    <property type="project" value="TreeGrafter"/>
</dbReference>
<comment type="similarity">
    <text evidence="2">Belongs to the 2-oxoacid dehydrogenase family.</text>
</comment>
<dbReference type="GO" id="GO:0005737">
    <property type="term" value="C:cytoplasm"/>
    <property type="evidence" value="ECO:0007669"/>
    <property type="project" value="TreeGrafter"/>
</dbReference>
<dbReference type="PANTHER" id="PTHR43178:SF5">
    <property type="entry name" value="LIPOAMIDE ACYLTRANSFERASE COMPONENT OF BRANCHED-CHAIN ALPHA-KETO ACID DEHYDROGENASE COMPLEX, MITOCHONDRIAL"/>
    <property type="match status" value="1"/>
</dbReference>
<name>A0A9D1I224_9FIRM</name>
<evidence type="ECO:0000256" key="1">
    <source>
        <dbReference type="ARBA" id="ARBA00001938"/>
    </source>
</evidence>
<evidence type="ECO:0000313" key="8">
    <source>
        <dbReference type="Proteomes" id="UP000824090"/>
    </source>
</evidence>
<evidence type="ECO:0000259" key="6">
    <source>
        <dbReference type="Pfam" id="PF00198"/>
    </source>
</evidence>
<dbReference type="Gene3D" id="3.30.559.10">
    <property type="entry name" value="Chloramphenicol acetyltransferase-like domain"/>
    <property type="match status" value="1"/>
</dbReference>
<dbReference type="AlphaFoldDB" id="A0A9D1I224"/>
<dbReference type="FunFam" id="3.30.559.10:FF:000007">
    <property type="entry name" value="Dihydrolipoamide acetyltransferase component of pyruvate dehydrogenase complex"/>
    <property type="match status" value="1"/>
</dbReference>
<keyword evidence="5" id="KW-0012">Acyltransferase</keyword>
<keyword evidence="4" id="KW-0450">Lipoyl</keyword>
<evidence type="ECO:0000313" key="7">
    <source>
        <dbReference type="EMBL" id="HIU26519.1"/>
    </source>
</evidence>
<dbReference type="GO" id="GO:0016407">
    <property type="term" value="F:acetyltransferase activity"/>
    <property type="evidence" value="ECO:0007669"/>
    <property type="project" value="TreeGrafter"/>
</dbReference>
<organism evidence="7 8">
    <name type="scientific">Candidatus Allocopromorpha excrementigallinarum</name>
    <dbReference type="NCBI Taxonomy" id="2840742"/>
    <lineage>
        <taxon>Bacteria</taxon>
        <taxon>Bacillati</taxon>
        <taxon>Bacillota</taxon>
        <taxon>Clostridia</taxon>
        <taxon>Eubacteriales</taxon>
        <taxon>Eubacteriaceae</taxon>
        <taxon>Eubacteriaceae incertae sedis</taxon>
        <taxon>Candidatus Allocopromorpha</taxon>
    </lineage>
</organism>
<reference evidence="7" key="2">
    <citation type="journal article" date="2021" name="PeerJ">
        <title>Extensive microbial diversity within the chicken gut microbiome revealed by metagenomics and culture.</title>
        <authorList>
            <person name="Gilroy R."/>
            <person name="Ravi A."/>
            <person name="Getino M."/>
            <person name="Pursley I."/>
            <person name="Horton D.L."/>
            <person name="Alikhan N.F."/>
            <person name="Baker D."/>
            <person name="Gharbi K."/>
            <person name="Hall N."/>
            <person name="Watson M."/>
            <person name="Adriaenssens E.M."/>
            <person name="Foster-Nyarko E."/>
            <person name="Jarju S."/>
            <person name="Secka A."/>
            <person name="Antonio M."/>
            <person name="Oren A."/>
            <person name="Chaudhuri R.R."/>
            <person name="La Ragione R."/>
            <person name="Hildebrand F."/>
            <person name="Pallen M.J."/>
        </authorList>
    </citation>
    <scope>NUCLEOTIDE SEQUENCE</scope>
    <source>
        <strain evidence="7">ChiHcec3-6078</strain>
    </source>
</reference>
<evidence type="ECO:0000256" key="2">
    <source>
        <dbReference type="ARBA" id="ARBA00007317"/>
    </source>
</evidence>
<keyword evidence="3" id="KW-0808">Transferase</keyword>
<comment type="caution">
    <text evidence="7">The sequence shown here is derived from an EMBL/GenBank/DDBJ whole genome shotgun (WGS) entry which is preliminary data.</text>
</comment>
<protein>
    <submittedName>
        <fullName evidence="7">2-oxo acid dehydrogenase subunit E2</fullName>
    </submittedName>
</protein>
<feature type="domain" description="2-oxoacid dehydrogenase acyltransferase catalytic" evidence="6">
    <location>
        <begin position="3"/>
        <end position="222"/>
    </location>
</feature>
<dbReference type="InterPro" id="IPR001078">
    <property type="entry name" value="2-oxoacid_DH_actylTfrase"/>
</dbReference>
<evidence type="ECO:0000256" key="3">
    <source>
        <dbReference type="ARBA" id="ARBA00022679"/>
    </source>
</evidence>
<gene>
    <name evidence="7" type="ORF">IAC50_08515</name>
</gene>
<evidence type="ECO:0000256" key="5">
    <source>
        <dbReference type="ARBA" id="ARBA00023315"/>
    </source>
</evidence>
<sequence length="223" mass="24836">MGKTEKVSGMRKIIAERMSDSWHVSPRVVYTLSVDMTKPLAYIDKLNQGKEDKSKKVTVNHILMRACADAMKEYEYVNSSFADNTITIHDEINIGLAVAVEKGLIVPNIKDVGSKSIDEIAETVNDLVYRARNNKLNLDEIEGGTFTITNLGMMGIENFSPIINQPEVAILAVNKIIDTPVAEDGQIVIRPKMNLNFVADHRVIDGAYAARYIKTVKEILENL</sequence>
<dbReference type="Pfam" id="PF00198">
    <property type="entry name" value="2-oxoacid_dh"/>
    <property type="match status" value="1"/>
</dbReference>
<dbReference type="Proteomes" id="UP000824090">
    <property type="component" value="Unassembled WGS sequence"/>
</dbReference>
<dbReference type="InterPro" id="IPR050743">
    <property type="entry name" value="2-oxoacid_DH_E2_comp"/>
</dbReference>
<dbReference type="InterPro" id="IPR023213">
    <property type="entry name" value="CAT-like_dom_sf"/>
</dbReference>
<proteinExistence type="inferred from homology"/>